<dbReference type="SUPFAM" id="SSF54523">
    <property type="entry name" value="Pili subunits"/>
    <property type="match status" value="1"/>
</dbReference>
<name>A0A1Y0I2X8_9GAMM</name>
<protein>
    <submittedName>
        <fullName evidence="2">Putative pilin</fullName>
    </submittedName>
</protein>
<dbReference type="RefSeq" id="WP_087459987.1">
    <property type="nucleotide sequence ID" value="NZ_CP021425.1"/>
</dbReference>
<keyword evidence="1" id="KW-0472">Membrane</keyword>
<dbReference type="InterPro" id="IPR012902">
    <property type="entry name" value="N_methyl_site"/>
</dbReference>
<dbReference type="KEGG" id="ome:OLMES_0730"/>
<gene>
    <name evidence="2" type="ORF">OLMES_0730</name>
</gene>
<dbReference type="EMBL" id="CP021425">
    <property type="protein sequence ID" value="ARU54822.1"/>
    <property type="molecule type" value="Genomic_DNA"/>
</dbReference>
<dbReference type="NCBIfam" id="TIGR02532">
    <property type="entry name" value="IV_pilin_GFxxxE"/>
    <property type="match status" value="1"/>
</dbReference>
<accession>A0A1Y0I2X8</accession>
<keyword evidence="1" id="KW-0812">Transmembrane</keyword>
<dbReference type="AlphaFoldDB" id="A0A1Y0I2X8"/>
<dbReference type="OrthoDB" id="9788802at2"/>
<evidence type="ECO:0000313" key="2">
    <source>
        <dbReference type="EMBL" id="ARU54822.1"/>
    </source>
</evidence>
<dbReference type="Pfam" id="PF07963">
    <property type="entry name" value="N_methyl"/>
    <property type="match status" value="1"/>
</dbReference>
<dbReference type="InterPro" id="IPR045584">
    <property type="entry name" value="Pilin-like"/>
</dbReference>
<keyword evidence="1" id="KW-1133">Transmembrane helix</keyword>
<keyword evidence="3" id="KW-1185">Reference proteome</keyword>
<evidence type="ECO:0000313" key="3">
    <source>
        <dbReference type="Proteomes" id="UP000196027"/>
    </source>
</evidence>
<dbReference type="Proteomes" id="UP000196027">
    <property type="component" value="Chromosome"/>
</dbReference>
<reference evidence="2 3" key="1">
    <citation type="submission" date="2017-05" db="EMBL/GenBank/DDBJ databases">
        <title>Genomic insights into alkan degradation activity of Oleiphilus messinensis.</title>
        <authorList>
            <person name="Kozyavkin S.A."/>
            <person name="Slesarev A.I."/>
            <person name="Golyshin P.N."/>
            <person name="Korzhenkov A."/>
            <person name="Golyshina O.N."/>
            <person name="Toshchakov S.V."/>
        </authorList>
    </citation>
    <scope>NUCLEOTIDE SEQUENCE [LARGE SCALE GENOMIC DNA]</scope>
    <source>
        <strain evidence="2 3">ME102</strain>
    </source>
</reference>
<sequence>MFARSKSADGFTLIELLMVIVIASILGVGVVQFIVHSMQGVLDTAGRQQMAVTGALLAERITREMREALPNSVRVFSMNGATDNCVEWIPIIGAANYIDEVGSGAVTDWQVMVPEANESVSGYVAVYPIMVEALYPNGVNQAITPAVITFPAGALATVDLSGQTFPADSPNRRYFVVTEPESLCFISGYLYRYSSYGFDLNVGSSQTSGVRQTVAGGIGSGLFDFLPSSLVRNAVLSMQISMVSSTEESVSINQQVQVRNVP</sequence>
<feature type="transmembrane region" description="Helical" evidence="1">
    <location>
        <begin position="12"/>
        <end position="35"/>
    </location>
</feature>
<evidence type="ECO:0000256" key="1">
    <source>
        <dbReference type="SAM" id="Phobius"/>
    </source>
</evidence>
<proteinExistence type="predicted"/>
<organism evidence="2 3">
    <name type="scientific">Oleiphilus messinensis</name>
    <dbReference type="NCBI Taxonomy" id="141451"/>
    <lineage>
        <taxon>Bacteria</taxon>
        <taxon>Pseudomonadati</taxon>
        <taxon>Pseudomonadota</taxon>
        <taxon>Gammaproteobacteria</taxon>
        <taxon>Oceanospirillales</taxon>
        <taxon>Oleiphilaceae</taxon>
        <taxon>Oleiphilus</taxon>
    </lineage>
</organism>